<dbReference type="AlphaFoldDB" id="A0A017TH05"/>
<evidence type="ECO:0000313" key="2">
    <source>
        <dbReference type="EMBL" id="EYF07906.1"/>
    </source>
</evidence>
<proteinExistence type="predicted"/>
<reference evidence="2 3" key="1">
    <citation type="submission" date="2013-05" db="EMBL/GenBank/DDBJ databases">
        <title>Genome assembly of Chondromyces apiculatus DSM 436.</title>
        <authorList>
            <person name="Sharma G."/>
            <person name="Khatri I."/>
            <person name="Kaur C."/>
            <person name="Mayilraj S."/>
            <person name="Subramanian S."/>
        </authorList>
    </citation>
    <scope>NUCLEOTIDE SEQUENCE [LARGE SCALE GENOMIC DNA]</scope>
    <source>
        <strain evidence="2 3">DSM 436</strain>
    </source>
</reference>
<name>A0A017TH05_9BACT</name>
<dbReference type="STRING" id="1192034.CAP_6928"/>
<dbReference type="Proteomes" id="UP000019678">
    <property type="component" value="Unassembled WGS sequence"/>
</dbReference>
<sequence length="191" mass="19966">MVMTTEVHATRAPASRLVIAALAVAALLVGTTACGSRVELPLPDEGDGSGTTEPFPGETPPSDEPPSDEPDEPPPDEPDEPPSTTPPHTNAMRCSTRPSLNLPPGELACYGVWDFGDAFGDDEDMCETGGMPKTGCTVSTSACASGLARTHEVVTIGGATEESLATIAANLDVTVEVLREEMVYVWVYDCM</sequence>
<protein>
    <submittedName>
        <fullName evidence="2">Uncharacterized protein</fullName>
    </submittedName>
</protein>
<keyword evidence="3" id="KW-1185">Reference proteome</keyword>
<feature type="compositionally biased region" description="Acidic residues" evidence="1">
    <location>
        <begin position="65"/>
        <end position="80"/>
    </location>
</feature>
<evidence type="ECO:0000256" key="1">
    <source>
        <dbReference type="SAM" id="MobiDB-lite"/>
    </source>
</evidence>
<dbReference type="EMBL" id="ASRX01000006">
    <property type="protein sequence ID" value="EYF07906.1"/>
    <property type="molecule type" value="Genomic_DNA"/>
</dbReference>
<gene>
    <name evidence="2" type="ORF">CAP_6928</name>
</gene>
<feature type="region of interest" description="Disordered" evidence="1">
    <location>
        <begin position="39"/>
        <end position="99"/>
    </location>
</feature>
<accession>A0A017TH05</accession>
<comment type="caution">
    <text evidence="2">The sequence shown here is derived from an EMBL/GenBank/DDBJ whole genome shotgun (WGS) entry which is preliminary data.</text>
</comment>
<evidence type="ECO:0000313" key="3">
    <source>
        <dbReference type="Proteomes" id="UP000019678"/>
    </source>
</evidence>
<organism evidence="2 3">
    <name type="scientific">Chondromyces apiculatus DSM 436</name>
    <dbReference type="NCBI Taxonomy" id="1192034"/>
    <lineage>
        <taxon>Bacteria</taxon>
        <taxon>Pseudomonadati</taxon>
        <taxon>Myxococcota</taxon>
        <taxon>Polyangia</taxon>
        <taxon>Polyangiales</taxon>
        <taxon>Polyangiaceae</taxon>
        <taxon>Chondromyces</taxon>
    </lineage>
</organism>